<comment type="caution">
    <text evidence="1">The sequence shown here is derived from an EMBL/GenBank/DDBJ whole genome shotgun (WGS) entry which is preliminary data.</text>
</comment>
<proteinExistence type="predicted"/>
<gene>
    <name evidence="1" type="ORF">G6F64_011238</name>
</gene>
<dbReference type="AlphaFoldDB" id="A0A9P7BLZ4"/>
<evidence type="ECO:0000313" key="1">
    <source>
        <dbReference type="EMBL" id="KAG1302078.1"/>
    </source>
</evidence>
<protein>
    <submittedName>
        <fullName evidence="1">Uncharacterized protein</fullName>
    </submittedName>
</protein>
<accession>A0A9P7BLZ4</accession>
<organism evidence="1 2">
    <name type="scientific">Rhizopus oryzae</name>
    <name type="common">Mucormycosis agent</name>
    <name type="synonym">Rhizopus arrhizus var. delemar</name>
    <dbReference type="NCBI Taxonomy" id="64495"/>
    <lineage>
        <taxon>Eukaryota</taxon>
        <taxon>Fungi</taxon>
        <taxon>Fungi incertae sedis</taxon>
        <taxon>Mucoromycota</taxon>
        <taxon>Mucoromycotina</taxon>
        <taxon>Mucoromycetes</taxon>
        <taxon>Mucorales</taxon>
        <taxon>Mucorineae</taxon>
        <taxon>Rhizopodaceae</taxon>
        <taxon>Rhizopus</taxon>
    </lineage>
</organism>
<dbReference type="Proteomes" id="UP000716291">
    <property type="component" value="Unassembled WGS sequence"/>
</dbReference>
<reference evidence="1" key="1">
    <citation type="journal article" date="2020" name="Microb. Genom.">
        <title>Genetic diversity of clinical and environmental Mucorales isolates obtained from an investigation of mucormycosis cases among solid organ transplant recipients.</title>
        <authorList>
            <person name="Nguyen M.H."/>
            <person name="Kaul D."/>
            <person name="Muto C."/>
            <person name="Cheng S.J."/>
            <person name="Richter R.A."/>
            <person name="Bruno V.M."/>
            <person name="Liu G."/>
            <person name="Beyhan S."/>
            <person name="Sundermann A.J."/>
            <person name="Mounaud S."/>
            <person name="Pasculle A.W."/>
            <person name="Nierman W.C."/>
            <person name="Driscoll E."/>
            <person name="Cumbie R."/>
            <person name="Clancy C.J."/>
            <person name="Dupont C.L."/>
        </authorList>
    </citation>
    <scope>NUCLEOTIDE SEQUENCE</scope>
    <source>
        <strain evidence="1">GL11</strain>
    </source>
</reference>
<keyword evidence="2" id="KW-1185">Reference proteome</keyword>
<dbReference type="EMBL" id="JAANQT010002645">
    <property type="protein sequence ID" value="KAG1302078.1"/>
    <property type="molecule type" value="Genomic_DNA"/>
</dbReference>
<evidence type="ECO:0000313" key="2">
    <source>
        <dbReference type="Proteomes" id="UP000716291"/>
    </source>
</evidence>
<name>A0A9P7BLZ4_RHIOR</name>
<sequence length="157" mass="17331">MNATFENNIQNSQQDEVIHSKVWRAGRSPGSVLLGMTDRSESPVQLMAISAKQFPSRIGVATTKEGSREIAEINFDPAIDQILKDGITFENDAVSLLPCPALDPAIPLVRFRLSNLPFLKEDILKEQLKMSLELYSSVLDLGILRESHTGTYSGSKN</sequence>